<evidence type="ECO:0000259" key="5">
    <source>
        <dbReference type="PROSITE" id="PS51186"/>
    </source>
</evidence>
<protein>
    <recommendedName>
        <fullName evidence="4">N-acetyltransferase 9-like protein</fullName>
    </recommendedName>
</protein>
<dbReference type="InterPro" id="IPR000182">
    <property type="entry name" value="GNAT_dom"/>
</dbReference>
<sequence>MRINEYTVIYGDKVLLVPYESHHVPKYHAWMQGRELQRLTASEPLTLEEEYQMQKHWREDNDKCTFIILDLKNYQRHQGGLKDKEIDTMIGDVNLFFNEGESRDIAEVEIMIADAGSRGKGFGKEALNSMMRYGMEVLHVNKYIAKIGYNNQPSLGMFKKFGFEEVSRSDVFEEVTLELYLTDEDKMMILENTPVYRIDVQGS</sequence>
<comment type="caution">
    <text evidence="6">The sequence shown here is derived from an EMBL/GenBank/DDBJ whole genome shotgun (WGS) entry which is preliminary data.</text>
</comment>
<dbReference type="SUPFAM" id="SSF55729">
    <property type="entry name" value="Acyl-CoA N-acyltransferases (Nat)"/>
    <property type="match status" value="1"/>
</dbReference>
<evidence type="ECO:0000313" key="6">
    <source>
        <dbReference type="EMBL" id="KAK6171582.1"/>
    </source>
</evidence>
<gene>
    <name evidence="6" type="ORF">SNE40_019739</name>
</gene>
<dbReference type="PANTHER" id="PTHR13256:SF16">
    <property type="entry name" value="ALPHA_BETA-TUBULIN-N-ACETYLTRANSFERASE 9"/>
    <property type="match status" value="1"/>
</dbReference>
<name>A0AAN8P6G9_PATCE</name>
<proteinExistence type="inferred from homology"/>
<dbReference type="GO" id="GO:0008080">
    <property type="term" value="F:N-acetyltransferase activity"/>
    <property type="evidence" value="ECO:0007669"/>
    <property type="project" value="InterPro"/>
</dbReference>
<evidence type="ECO:0000256" key="2">
    <source>
        <dbReference type="ARBA" id="ARBA00022679"/>
    </source>
</evidence>
<keyword evidence="7" id="KW-1185">Reference proteome</keyword>
<evidence type="ECO:0000256" key="1">
    <source>
        <dbReference type="ARBA" id="ARBA00009342"/>
    </source>
</evidence>
<dbReference type="FunFam" id="3.40.630.30:FF:000248">
    <property type="entry name" value="N-acetyltransferase 9-like protein"/>
    <property type="match status" value="1"/>
</dbReference>
<keyword evidence="3" id="KW-0012">Acyltransferase</keyword>
<keyword evidence="2" id="KW-0808">Transferase</keyword>
<dbReference type="Gene3D" id="3.40.630.30">
    <property type="match status" value="1"/>
</dbReference>
<reference evidence="6 7" key="1">
    <citation type="submission" date="2024-01" db="EMBL/GenBank/DDBJ databases">
        <title>The genome of the rayed Mediterranean limpet Patella caerulea (Linnaeus, 1758).</title>
        <authorList>
            <person name="Anh-Thu Weber A."/>
            <person name="Halstead-Nussloch G."/>
        </authorList>
    </citation>
    <scope>NUCLEOTIDE SEQUENCE [LARGE SCALE GENOMIC DNA]</scope>
    <source>
        <strain evidence="6">AATW-2023a</strain>
        <tissue evidence="6">Whole specimen</tissue>
    </source>
</reference>
<comment type="similarity">
    <text evidence="1">Belongs to the acetyltransferase family. GNAT subfamily.</text>
</comment>
<dbReference type="PROSITE" id="PS51186">
    <property type="entry name" value="GNAT"/>
    <property type="match status" value="1"/>
</dbReference>
<evidence type="ECO:0000256" key="3">
    <source>
        <dbReference type="ARBA" id="ARBA00023315"/>
    </source>
</evidence>
<dbReference type="InterPro" id="IPR016181">
    <property type="entry name" value="Acyl_CoA_acyltransferase"/>
</dbReference>
<dbReference type="EMBL" id="JAZGQO010000014">
    <property type="protein sequence ID" value="KAK6171582.1"/>
    <property type="molecule type" value="Genomic_DNA"/>
</dbReference>
<feature type="domain" description="N-acetyltransferase" evidence="5">
    <location>
        <begin position="40"/>
        <end position="184"/>
    </location>
</feature>
<dbReference type="Pfam" id="PF13302">
    <property type="entry name" value="Acetyltransf_3"/>
    <property type="match status" value="1"/>
</dbReference>
<evidence type="ECO:0000256" key="4">
    <source>
        <dbReference type="ARBA" id="ARBA00069551"/>
    </source>
</evidence>
<evidence type="ECO:0000313" key="7">
    <source>
        <dbReference type="Proteomes" id="UP001347796"/>
    </source>
</evidence>
<accession>A0AAN8P6G9</accession>
<dbReference type="Proteomes" id="UP001347796">
    <property type="component" value="Unassembled WGS sequence"/>
</dbReference>
<dbReference type="PANTHER" id="PTHR13256">
    <property type="entry name" value="N-ACETYLTRANSFERASE 9"/>
    <property type="match status" value="1"/>
</dbReference>
<dbReference type="AlphaFoldDB" id="A0AAN8P6G9"/>
<organism evidence="6 7">
    <name type="scientific">Patella caerulea</name>
    <name type="common">Rayed Mediterranean limpet</name>
    <dbReference type="NCBI Taxonomy" id="87958"/>
    <lineage>
        <taxon>Eukaryota</taxon>
        <taxon>Metazoa</taxon>
        <taxon>Spiralia</taxon>
        <taxon>Lophotrochozoa</taxon>
        <taxon>Mollusca</taxon>
        <taxon>Gastropoda</taxon>
        <taxon>Patellogastropoda</taxon>
        <taxon>Patelloidea</taxon>
        <taxon>Patellidae</taxon>
        <taxon>Patella</taxon>
    </lineage>
</organism>
<dbReference type="InterPro" id="IPR039135">
    <property type="entry name" value="NAT9-like"/>
</dbReference>